<proteinExistence type="predicted"/>
<keyword evidence="1" id="KW-0282">Flagellum</keyword>
<evidence type="ECO:0000313" key="1">
    <source>
        <dbReference type="EMBL" id="RXF72732.1"/>
    </source>
</evidence>
<comment type="caution">
    <text evidence="1">The sequence shown here is derived from an EMBL/GenBank/DDBJ whole genome shotgun (WGS) entry which is preliminary data.</text>
</comment>
<sequence length="119" mass="13026">MIAALKTKMRWHEARQAVLSENVANAATPNFHAHDLAAPELSNRIAGPVRTDVSHMTLASSQGLGRSNAVDGFERTPDGNTVTLEEQMMKAAQNQMDHQMAAMLYQKSLGLLRTALGRR</sequence>
<keyword evidence="1" id="KW-0966">Cell projection</keyword>
<dbReference type="EMBL" id="RYFI01000013">
    <property type="protein sequence ID" value="RXF72732.1"/>
    <property type="molecule type" value="Genomic_DNA"/>
</dbReference>
<organism evidence="1 2">
    <name type="scientific">Hansschlegelia zhihuaiae</name>
    <dbReference type="NCBI Taxonomy" id="405005"/>
    <lineage>
        <taxon>Bacteria</taxon>
        <taxon>Pseudomonadati</taxon>
        <taxon>Pseudomonadota</taxon>
        <taxon>Alphaproteobacteria</taxon>
        <taxon>Hyphomicrobiales</taxon>
        <taxon>Methylopilaceae</taxon>
        <taxon>Hansschlegelia</taxon>
    </lineage>
</organism>
<dbReference type="AlphaFoldDB" id="A0A4V1KJ27"/>
<reference evidence="1 2" key="1">
    <citation type="submission" date="2018-12" db="EMBL/GenBank/DDBJ databases">
        <title>bacterium Hansschlegelia zhihuaiae S113.</title>
        <authorList>
            <person name="He J."/>
        </authorList>
    </citation>
    <scope>NUCLEOTIDE SEQUENCE [LARGE SCALE GENOMIC DNA]</scope>
    <source>
        <strain evidence="1 2">S 113</strain>
    </source>
</reference>
<protein>
    <submittedName>
        <fullName evidence="1">Flagellar basal-body rod protein FlgB</fullName>
    </submittedName>
</protein>
<dbReference type="OrthoDB" id="9788334at2"/>
<accession>A0A4V1KJ27</accession>
<dbReference type="Proteomes" id="UP000289708">
    <property type="component" value="Unassembled WGS sequence"/>
</dbReference>
<keyword evidence="2" id="KW-1185">Reference proteome</keyword>
<keyword evidence="1" id="KW-0969">Cilium</keyword>
<evidence type="ECO:0000313" key="2">
    <source>
        <dbReference type="Proteomes" id="UP000289708"/>
    </source>
</evidence>
<name>A0A4V1KJ27_9HYPH</name>
<gene>
    <name evidence="1" type="ORF">EK403_13775</name>
</gene>